<feature type="domain" description="GmrSD restriction endonucleases C-terminal" evidence="2">
    <location>
        <begin position="438"/>
        <end position="584"/>
    </location>
</feature>
<accession>A0A2X0QVY1</accession>
<dbReference type="AlphaFoldDB" id="A0A2X0QVY1"/>
<evidence type="ECO:0000259" key="2">
    <source>
        <dbReference type="Pfam" id="PF07510"/>
    </source>
</evidence>
<evidence type="ECO:0000259" key="1">
    <source>
        <dbReference type="Pfam" id="PF03235"/>
    </source>
</evidence>
<proteinExistence type="predicted"/>
<name>A0A2X0QVY1_9PROT</name>
<feature type="domain" description="GmrSD restriction endonucleases N-terminal" evidence="1">
    <location>
        <begin position="15"/>
        <end position="223"/>
    </location>
</feature>
<dbReference type="InterPro" id="IPR011089">
    <property type="entry name" value="GmrSD_C"/>
</dbReference>
<dbReference type="PANTHER" id="PTHR35149">
    <property type="entry name" value="SLL5132 PROTEIN"/>
    <property type="match status" value="1"/>
</dbReference>
<dbReference type="InterPro" id="IPR004919">
    <property type="entry name" value="GmrSD_N"/>
</dbReference>
<dbReference type="Pfam" id="PF03235">
    <property type="entry name" value="GmrSD_N"/>
    <property type="match status" value="1"/>
</dbReference>
<organism evidence="3">
    <name type="scientific">Candidatus Nitrotoga fabula</name>
    <dbReference type="NCBI Taxonomy" id="2182327"/>
    <lineage>
        <taxon>Bacteria</taxon>
        <taxon>Pseudomonadati</taxon>
        <taxon>Pseudomonadota</taxon>
        <taxon>Betaproteobacteria</taxon>
        <taxon>Nitrosomonadales</taxon>
        <taxon>Gallionellaceae</taxon>
        <taxon>Candidatus Nitrotoga</taxon>
    </lineage>
</organism>
<dbReference type="EMBL" id="LS423452">
    <property type="protein sequence ID" value="SPS05748.1"/>
    <property type="molecule type" value="Genomic_DNA"/>
</dbReference>
<gene>
    <name evidence="3" type="ORF">NITFAB_1338</name>
</gene>
<evidence type="ECO:0000313" key="3">
    <source>
        <dbReference type="EMBL" id="SPS05748.1"/>
    </source>
</evidence>
<evidence type="ECO:0008006" key="4">
    <source>
        <dbReference type="Google" id="ProtNLM"/>
    </source>
</evidence>
<reference evidence="3" key="1">
    <citation type="submission" date="2018-05" db="EMBL/GenBank/DDBJ databases">
        <authorList>
            <person name="Lanie J.A."/>
            <person name="Ng W.-L."/>
            <person name="Kazmierczak K.M."/>
            <person name="Andrzejewski T.M."/>
            <person name="Davidsen T.M."/>
            <person name="Wayne K.J."/>
            <person name="Tettelin H."/>
            <person name="Glass J.I."/>
            <person name="Rusch D."/>
            <person name="Podicherti R."/>
            <person name="Tsui H.-C.T."/>
            <person name="Winkler M.E."/>
        </authorList>
    </citation>
    <scope>NUCLEOTIDE SEQUENCE</scope>
    <source>
        <strain evidence="3">KNB</strain>
    </source>
</reference>
<sequence length="595" mass="69294">MRAEAMSFYFLANEAVVQIPFFQRGYVWSKPNWEELLINLLDDKKNHFLGSLILKQLQPMTGRPREVLVIDGQQRLTTLSILTRVIFDLFTEDVQANCEGAMQACLFYKRLVTDNELNVKIRHSRVDSNSYVRVIKGQALSDINTIDDKCNGILKCYKYFHEELSKHNPEVKIGLFNRLLNNENKILVLVDLTEKEDEQAIFDTINSTGVRLSGADIIKNALFQRALELPQDHSNNEDQTNAEVINLYTDCWDNVFSKDEETITFWSTPRQTGRLMRDNIEILLHSILVINGIFDPEKHTLSNLSSLYKEHIKGLNKNDLFAFASLIKEYATIYREKIASFERSSLFTYSDSRSRLLHILEVCEISTFHPYLLFLLKEYGSNEDKLNEKLLELEKLVIRRLISKAETKNYNKMCKDLIKNDCLAKTMLNEILDEQILTGLTNINNKYAALILFWVELKRRNTDNMQSVKELKYNYSLEHIMPQKWEEHWSSVPYVDEAGEPLDDPDAAKNKRYSYVYHIGNMTLLNSSLNTSLRNYVFDHKMNGEGKKKGIKDYADLSITRDDIVKPYEDGDVVWNERKIFIRTASLHKEIVCIW</sequence>
<dbReference type="PANTHER" id="PTHR35149:SF1">
    <property type="entry name" value="DUF5655 DOMAIN-CONTAINING PROTEIN"/>
    <property type="match status" value="1"/>
</dbReference>
<protein>
    <recommendedName>
        <fullName evidence="4">DUF262 domain-containing protein</fullName>
    </recommendedName>
</protein>
<dbReference type="Pfam" id="PF07510">
    <property type="entry name" value="GmrSD_C"/>
    <property type="match status" value="1"/>
</dbReference>